<evidence type="ECO:0000313" key="4">
    <source>
        <dbReference type="Proteomes" id="UP000808699"/>
    </source>
</evidence>
<reference evidence="3 4" key="1">
    <citation type="submission" date="2020-11" db="EMBL/GenBank/DDBJ databases">
        <title>Enhanced detection system for hospital associated transmission using whole genome sequencing surveillance.</title>
        <authorList>
            <person name="Harrison L.H."/>
            <person name="Van Tyne D."/>
            <person name="Marsh J.W."/>
            <person name="Griffith M.P."/>
            <person name="Snyder D.J."/>
            <person name="Cooper V.S."/>
            <person name="Mustapha M."/>
        </authorList>
    </citation>
    <scope>NUCLEOTIDE SEQUENCE [LARGE SCALE GENOMIC DNA]</scope>
    <source>
        <strain evidence="3 4">ACIN00241</strain>
    </source>
</reference>
<dbReference type="Gene3D" id="3.40.50.2000">
    <property type="entry name" value="Glycogen Phosphorylase B"/>
    <property type="match status" value="2"/>
</dbReference>
<dbReference type="Proteomes" id="UP000808699">
    <property type="component" value="Unassembled WGS sequence"/>
</dbReference>
<dbReference type="PANTHER" id="PTHR45947:SF3">
    <property type="entry name" value="SULFOQUINOVOSYL TRANSFERASE SQD2"/>
    <property type="match status" value="1"/>
</dbReference>
<dbReference type="Pfam" id="PF00534">
    <property type="entry name" value="Glycos_transf_1"/>
    <property type="match status" value="1"/>
</dbReference>
<accession>A0ABS1AKX2</accession>
<proteinExistence type="predicted"/>
<feature type="domain" description="Glycosyltransferase subfamily 4-like N-terminal" evidence="2">
    <location>
        <begin position="22"/>
        <end position="181"/>
    </location>
</feature>
<evidence type="ECO:0000259" key="1">
    <source>
        <dbReference type="Pfam" id="PF00534"/>
    </source>
</evidence>
<protein>
    <submittedName>
        <fullName evidence="3">Glycosyltransferase</fullName>
    </submittedName>
</protein>
<dbReference type="SUPFAM" id="SSF53756">
    <property type="entry name" value="UDP-Glycosyltransferase/glycogen phosphorylase"/>
    <property type="match status" value="1"/>
</dbReference>
<sequence length="389" mass="44446">MHILILPSWYPHFNGDISGSFFREQALALYRQGHKVGVIYPQIRSLFDIKGIFNQPYGCQIENDSGLLVLRWHGVNFFPKLPLLSRQNWINCGLKLFDEYIKNNGKPDVIHVHSLLNAGYLAREINKKYNIPYVVTEHSSGFARGLVSNRIIKNLSDVLFHSSNCIAVSQSFCDFLEKTFEKTSWNYLPNIVSEDFLKEKFYQGDKDFTLLNVCFLNKNKRVDLLIFSFAKALQINPDLKLEIGGDGPERSYLENLVKDLKISHAVNFLGLLSRDQVKHEINKSSAFVLSSEYETFGVVIVEALALGKPVIATKCGGPESIIQPQVGYLVENNSVDSMAEAILELADNYKNFKRECIREYCRNNFSEPVVIDKLIHIYQSTLHVEQMHE</sequence>
<dbReference type="RefSeq" id="WP_200043968.1">
    <property type="nucleotide sequence ID" value="NZ_JADWNO010000009.1"/>
</dbReference>
<evidence type="ECO:0000313" key="3">
    <source>
        <dbReference type="EMBL" id="MBJ8438539.1"/>
    </source>
</evidence>
<feature type="domain" description="Glycosyl transferase family 1" evidence="1">
    <location>
        <begin position="197"/>
        <end position="351"/>
    </location>
</feature>
<evidence type="ECO:0000259" key="2">
    <source>
        <dbReference type="Pfam" id="PF13439"/>
    </source>
</evidence>
<gene>
    <name evidence="3" type="ORF">I6M64_14600</name>
</gene>
<dbReference type="InterPro" id="IPR028098">
    <property type="entry name" value="Glyco_trans_4-like_N"/>
</dbReference>
<dbReference type="InterPro" id="IPR001296">
    <property type="entry name" value="Glyco_trans_1"/>
</dbReference>
<dbReference type="PANTHER" id="PTHR45947">
    <property type="entry name" value="SULFOQUINOVOSYL TRANSFERASE SQD2"/>
    <property type="match status" value="1"/>
</dbReference>
<dbReference type="InterPro" id="IPR050194">
    <property type="entry name" value="Glycosyltransferase_grp1"/>
</dbReference>
<keyword evidence="4" id="KW-1185">Reference proteome</keyword>
<dbReference type="Pfam" id="PF13439">
    <property type="entry name" value="Glyco_transf_4"/>
    <property type="match status" value="1"/>
</dbReference>
<dbReference type="EMBL" id="JADWNO010000009">
    <property type="protein sequence ID" value="MBJ8438539.1"/>
    <property type="molecule type" value="Genomic_DNA"/>
</dbReference>
<name>A0ABS1AKX2_9GAMM</name>
<organism evidence="3 4">
    <name type="scientific">Acinetobacter lactucae</name>
    <dbReference type="NCBI Taxonomy" id="1785128"/>
    <lineage>
        <taxon>Bacteria</taxon>
        <taxon>Pseudomonadati</taxon>
        <taxon>Pseudomonadota</taxon>
        <taxon>Gammaproteobacteria</taxon>
        <taxon>Moraxellales</taxon>
        <taxon>Moraxellaceae</taxon>
        <taxon>Acinetobacter</taxon>
        <taxon>Acinetobacter calcoaceticus/baumannii complex</taxon>
    </lineage>
</organism>
<comment type="caution">
    <text evidence="3">The sequence shown here is derived from an EMBL/GenBank/DDBJ whole genome shotgun (WGS) entry which is preliminary data.</text>
</comment>